<dbReference type="PROSITE" id="PS51257">
    <property type="entry name" value="PROKAR_LIPOPROTEIN"/>
    <property type="match status" value="1"/>
</dbReference>
<evidence type="ECO:0000313" key="2">
    <source>
        <dbReference type="Proteomes" id="UP000250186"/>
    </source>
</evidence>
<proteinExistence type="predicted"/>
<dbReference type="Proteomes" id="UP000250186">
    <property type="component" value="Unassembled WGS sequence"/>
</dbReference>
<protein>
    <submittedName>
        <fullName evidence="1">Uncharacterized protein</fullName>
    </submittedName>
</protein>
<evidence type="ECO:0000313" key="1">
    <source>
        <dbReference type="EMBL" id="RAT38244.1"/>
    </source>
</evidence>
<reference evidence="1 2" key="1">
    <citation type="submission" date="2016-02" db="EMBL/GenBank/DDBJ databases">
        <title>Species-wide whole genome sequencing reveals diversity, host range in Lonsdalea quercina.</title>
        <authorList>
            <person name="Li Y."/>
        </authorList>
    </citation>
    <scope>NUCLEOTIDE SEQUENCE [LARGE SCALE GENOMIC DNA]</scope>
    <source>
        <strain evidence="1 2">CFCC 12721</strain>
    </source>
</reference>
<sequence>MTMNSRKLLFPTPVVTACVHIAPLYLPRRQNRGRCLVDEFHPYLYHHMVDTLICCDLSQEARKLVEDNGVARVKA</sequence>
<dbReference type="EMBL" id="LUSW01000001">
    <property type="protein sequence ID" value="RAT38244.1"/>
    <property type="molecule type" value="Genomic_DNA"/>
</dbReference>
<accession>A0ABX9EVI2</accession>
<keyword evidence="2" id="KW-1185">Reference proteome</keyword>
<name>A0ABX9EVI2_9GAMM</name>
<gene>
    <name evidence="1" type="ORF">AU492_00205</name>
</gene>
<organism evidence="1 2">
    <name type="scientific">Lonsdalea populi</name>
    <dbReference type="NCBI Taxonomy" id="1172565"/>
    <lineage>
        <taxon>Bacteria</taxon>
        <taxon>Pseudomonadati</taxon>
        <taxon>Pseudomonadota</taxon>
        <taxon>Gammaproteobacteria</taxon>
        <taxon>Enterobacterales</taxon>
        <taxon>Pectobacteriaceae</taxon>
        <taxon>Lonsdalea</taxon>
    </lineage>
</organism>
<comment type="caution">
    <text evidence="1">The sequence shown here is derived from an EMBL/GenBank/DDBJ whole genome shotgun (WGS) entry which is preliminary data.</text>
</comment>